<evidence type="ECO:0000259" key="5">
    <source>
        <dbReference type="PROSITE" id="PS50966"/>
    </source>
</evidence>
<keyword evidence="7" id="KW-1185">Reference proteome</keyword>
<evidence type="ECO:0000313" key="7">
    <source>
        <dbReference type="Proteomes" id="UP001237642"/>
    </source>
</evidence>
<accession>A0AAD8ICA7</accession>
<dbReference type="Pfam" id="PF04434">
    <property type="entry name" value="SWIM"/>
    <property type="match status" value="1"/>
</dbReference>
<dbReference type="SMART" id="SM00575">
    <property type="entry name" value="ZnF_PMZ"/>
    <property type="match status" value="1"/>
</dbReference>
<proteinExistence type="predicted"/>
<protein>
    <recommendedName>
        <fullName evidence="5">SWIM-type domain-containing protein</fullName>
    </recommendedName>
</protein>
<dbReference type="AlphaFoldDB" id="A0AAD8ICA7"/>
<evidence type="ECO:0000313" key="6">
    <source>
        <dbReference type="EMBL" id="KAK1382568.1"/>
    </source>
</evidence>
<organism evidence="6 7">
    <name type="scientific">Heracleum sosnowskyi</name>
    <dbReference type="NCBI Taxonomy" id="360622"/>
    <lineage>
        <taxon>Eukaryota</taxon>
        <taxon>Viridiplantae</taxon>
        <taxon>Streptophyta</taxon>
        <taxon>Embryophyta</taxon>
        <taxon>Tracheophyta</taxon>
        <taxon>Spermatophyta</taxon>
        <taxon>Magnoliopsida</taxon>
        <taxon>eudicotyledons</taxon>
        <taxon>Gunneridae</taxon>
        <taxon>Pentapetalae</taxon>
        <taxon>asterids</taxon>
        <taxon>campanulids</taxon>
        <taxon>Apiales</taxon>
        <taxon>Apiaceae</taxon>
        <taxon>Apioideae</taxon>
        <taxon>apioid superclade</taxon>
        <taxon>Tordylieae</taxon>
        <taxon>Tordyliinae</taxon>
        <taxon>Heracleum</taxon>
    </lineage>
</organism>
<evidence type="ECO:0000256" key="4">
    <source>
        <dbReference type="PROSITE-ProRule" id="PRU00325"/>
    </source>
</evidence>
<reference evidence="6" key="2">
    <citation type="submission" date="2023-05" db="EMBL/GenBank/DDBJ databases">
        <authorList>
            <person name="Schelkunov M.I."/>
        </authorList>
    </citation>
    <scope>NUCLEOTIDE SEQUENCE</scope>
    <source>
        <strain evidence="6">Hsosn_3</strain>
        <tissue evidence="6">Leaf</tissue>
    </source>
</reference>
<comment type="caution">
    <text evidence="6">The sequence shown here is derived from an EMBL/GenBank/DDBJ whole genome shotgun (WGS) entry which is preliminary data.</text>
</comment>
<keyword evidence="2 4" id="KW-0863">Zinc-finger</keyword>
<gene>
    <name evidence="6" type="ORF">POM88_020303</name>
</gene>
<keyword evidence="1" id="KW-0479">Metal-binding</keyword>
<evidence type="ECO:0000256" key="2">
    <source>
        <dbReference type="ARBA" id="ARBA00022771"/>
    </source>
</evidence>
<dbReference type="PROSITE" id="PS50966">
    <property type="entry name" value="ZF_SWIM"/>
    <property type="match status" value="1"/>
</dbReference>
<feature type="domain" description="SWIM-type" evidence="5">
    <location>
        <begin position="26"/>
        <end position="70"/>
    </location>
</feature>
<name>A0AAD8ICA7_9APIA</name>
<dbReference type="InterPro" id="IPR006564">
    <property type="entry name" value="Znf_PMZ"/>
</dbReference>
<evidence type="ECO:0000256" key="1">
    <source>
        <dbReference type="ARBA" id="ARBA00022723"/>
    </source>
</evidence>
<dbReference type="EMBL" id="JAUIZM010000005">
    <property type="protein sequence ID" value="KAK1382568.1"/>
    <property type="molecule type" value="Genomic_DNA"/>
</dbReference>
<dbReference type="Proteomes" id="UP001237642">
    <property type="component" value="Unassembled WGS sequence"/>
</dbReference>
<sequence>MEKAKSHTVHTFSKQRGIFKVVTQRYRVKGGTKGGRTQNVDISQRSCTCGKWISHHLPCSHVMAGCLAENLDWKKWIEPYHYSSKLHKLWEPIIYPLDPTECWNYVLPVQWQRYGKLVPDEGCRKIKKKRGDKGESVRIRTEMDQSRSGIKCSRCHQQGHTKRSKLCPLSSSAV</sequence>
<reference evidence="6" key="1">
    <citation type="submission" date="2023-02" db="EMBL/GenBank/DDBJ databases">
        <title>Genome of toxic invasive species Heracleum sosnowskyi carries increased number of genes despite the absence of recent whole-genome duplications.</title>
        <authorList>
            <person name="Schelkunov M."/>
            <person name="Shtratnikova V."/>
            <person name="Makarenko M."/>
            <person name="Klepikova A."/>
            <person name="Omelchenko D."/>
            <person name="Novikova G."/>
            <person name="Obukhova E."/>
            <person name="Bogdanov V."/>
            <person name="Penin A."/>
            <person name="Logacheva M."/>
        </authorList>
    </citation>
    <scope>NUCLEOTIDE SEQUENCE</scope>
    <source>
        <strain evidence="6">Hsosn_3</strain>
        <tissue evidence="6">Leaf</tissue>
    </source>
</reference>
<evidence type="ECO:0000256" key="3">
    <source>
        <dbReference type="ARBA" id="ARBA00022833"/>
    </source>
</evidence>
<keyword evidence="3" id="KW-0862">Zinc</keyword>
<dbReference type="GO" id="GO:0008270">
    <property type="term" value="F:zinc ion binding"/>
    <property type="evidence" value="ECO:0007669"/>
    <property type="project" value="UniProtKB-KW"/>
</dbReference>
<dbReference type="InterPro" id="IPR007527">
    <property type="entry name" value="Znf_SWIM"/>
</dbReference>